<dbReference type="RefSeq" id="WP_286277214.1">
    <property type="nucleotide sequence ID" value="NZ_AP027731.1"/>
</dbReference>
<evidence type="ECO:0000313" key="4">
    <source>
        <dbReference type="Proteomes" id="UP001321498"/>
    </source>
</evidence>
<dbReference type="EMBL" id="AP027731">
    <property type="protein sequence ID" value="BDZ47277.1"/>
    <property type="molecule type" value="Genomic_DNA"/>
</dbReference>
<dbReference type="Proteomes" id="UP001321498">
    <property type="component" value="Chromosome"/>
</dbReference>
<dbReference type="InterPro" id="IPR026881">
    <property type="entry name" value="WYL_dom"/>
</dbReference>
<feature type="region of interest" description="Disordered" evidence="1">
    <location>
        <begin position="75"/>
        <end position="103"/>
    </location>
</feature>
<evidence type="ECO:0000259" key="2">
    <source>
        <dbReference type="Pfam" id="PF13280"/>
    </source>
</evidence>
<feature type="compositionally biased region" description="Polar residues" evidence="1">
    <location>
        <begin position="94"/>
        <end position="103"/>
    </location>
</feature>
<organism evidence="3 4">
    <name type="scientific">Naasia aerilata</name>
    <dbReference type="NCBI Taxonomy" id="1162966"/>
    <lineage>
        <taxon>Bacteria</taxon>
        <taxon>Bacillati</taxon>
        <taxon>Actinomycetota</taxon>
        <taxon>Actinomycetes</taxon>
        <taxon>Micrococcales</taxon>
        <taxon>Microbacteriaceae</taxon>
        <taxon>Naasia</taxon>
    </lineage>
</organism>
<evidence type="ECO:0000256" key="1">
    <source>
        <dbReference type="SAM" id="MobiDB-lite"/>
    </source>
</evidence>
<proteinExistence type="predicted"/>
<dbReference type="PROSITE" id="PS52050">
    <property type="entry name" value="WYL"/>
    <property type="match status" value="1"/>
</dbReference>
<dbReference type="Pfam" id="PF13280">
    <property type="entry name" value="WYL"/>
    <property type="match status" value="1"/>
</dbReference>
<keyword evidence="4" id="KW-1185">Reference proteome</keyword>
<sequence>MEPLALVKHEGRWHLASQDRARKAPRTFLLSRIVGPVTTTRTVFVPPEGDAAAAALNELDRILANGRVRIRVAPGSDAETRLSRRAASVPAEGSSCSTTPTPT</sequence>
<gene>
    <name evidence="3" type="ORF">GCM10025866_31860</name>
</gene>
<protein>
    <recommendedName>
        <fullName evidence="2">WYL domain-containing protein</fullName>
    </recommendedName>
</protein>
<evidence type="ECO:0000313" key="3">
    <source>
        <dbReference type="EMBL" id="BDZ47277.1"/>
    </source>
</evidence>
<accession>A0ABN6XQL2</accession>
<feature type="domain" description="WYL" evidence="2">
    <location>
        <begin position="1"/>
        <end position="34"/>
    </location>
</feature>
<reference evidence="4" key="1">
    <citation type="journal article" date="2019" name="Int. J. Syst. Evol. Microbiol.">
        <title>The Global Catalogue of Microorganisms (GCM) 10K type strain sequencing project: providing services to taxonomists for standard genome sequencing and annotation.</title>
        <authorList>
            <consortium name="The Broad Institute Genomics Platform"/>
            <consortium name="The Broad Institute Genome Sequencing Center for Infectious Disease"/>
            <person name="Wu L."/>
            <person name="Ma J."/>
        </authorList>
    </citation>
    <scope>NUCLEOTIDE SEQUENCE [LARGE SCALE GENOMIC DNA]</scope>
    <source>
        <strain evidence="4">NBRC 108725</strain>
    </source>
</reference>
<name>A0ABN6XQL2_9MICO</name>